<reference evidence="5" key="3">
    <citation type="submission" date="2025-09" db="UniProtKB">
        <authorList>
            <consortium name="Ensembl"/>
        </authorList>
    </citation>
    <scope>IDENTIFICATION</scope>
</reference>
<evidence type="ECO:0000259" key="4">
    <source>
        <dbReference type="Pfam" id="PF21865"/>
    </source>
</evidence>
<dbReference type="SUPFAM" id="SSF47220">
    <property type="entry name" value="alpha-catenin/vinculin-like"/>
    <property type="match status" value="1"/>
</dbReference>
<dbReference type="GeneTree" id="ENSGT00940000154699"/>
<dbReference type="InterPro" id="IPR037438">
    <property type="entry name" value="Talin1/2-RS"/>
</dbReference>
<evidence type="ECO:0000256" key="2">
    <source>
        <dbReference type="ARBA" id="ARBA00022490"/>
    </source>
</evidence>
<keyword evidence="2" id="KW-0963">Cytoplasm</keyword>
<evidence type="ECO:0000256" key="1">
    <source>
        <dbReference type="ARBA" id="ARBA00004496"/>
    </source>
</evidence>
<dbReference type="PANTHER" id="PTHR19981:SF34">
    <property type="entry name" value="TALIN-2"/>
    <property type="match status" value="1"/>
</dbReference>
<sequence length="168" mass="18320">MLFLFISSSFPLSLSPPLRDKAPGQRECDCSIDNINRCIRNIEQASLAAVSQNLASRDDISLEALQEQLTSTVQEIGYLIDPISTAARGEAAQLGHKVTQLAGYYEPLIRASVGVASKLQVHQQQMAFLDQTKTLAESALQMIYAAKEGGGNPKVWKNMGDRAKISCH</sequence>
<feature type="chain" id="PRO_5021362984" description="Talin 1-like rod-segment domain-containing protein" evidence="3">
    <location>
        <begin position="16"/>
        <end position="168"/>
    </location>
</feature>
<organism evidence="5 6">
    <name type="scientific">Hucho hucho</name>
    <name type="common">huchen</name>
    <dbReference type="NCBI Taxonomy" id="62062"/>
    <lineage>
        <taxon>Eukaryota</taxon>
        <taxon>Metazoa</taxon>
        <taxon>Chordata</taxon>
        <taxon>Craniata</taxon>
        <taxon>Vertebrata</taxon>
        <taxon>Euteleostomi</taxon>
        <taxon>Actinopterygii</taxon>
        <taxon>Neopterygii</taxon>
        <taxon>Teleostei</taxon>
        <taxon>Protacanthopterygii</taxon>
        <taxon>Salmoniformes</taxon>
        <taxon>Salmonidae</taxon>
        <taxon>Salmoninae</taxon>
        <taxon>Hucho</taxon>
    </lineage>
</organism>
<protein>
    <recommendedName>
        <fullName evidence="4">Talin 1-like rod-segment domain-containing protein</fullName>
    </recommendedName>
</protein>
<reference evidence="6" key="1">
    <citation type="submission" date="2018-06" db="EMBL/GenBank/DDBJ databases">
        <title>Genome assembly of Danube salmon.</title>
        <authorList>
            <person name="Macqueen D.J."/>
            <person name="Gundappa M.K."/>
        </authorList>
    </citation>
    <scope>NUCLEOTIDE SEQUENCE [LARGE SCALE GENOMIC DNA]</scope>
</reference>
<accession>A0A4W5LF55</accession>
<dbReference type="GO" id="GO:0051015">
    <property type="term" value="F:actin filament binding"/>
    <property type="evidence" value="ECO:0007669"/>
    <property type="project" value="InterPro"/>
</dbReference>
<dbReference type="Ensembl" id="ENSHHUT00000025380.1">
    <property type="protein sequence ID" value="ENSHHUP00000024457.1"/>
    <property type="gene ID" value="ENSHHUG00000015349.1"/>
</dbReference>
<dbReference type="GO" id="GO:0098609">
    <property type="term" value="P:cell-cell adhesion"/>
    <property type="evidence" value="ECO:0007669"/>
    <property type="project" value="TreeGrafter"/>
</dbReference>
<dbReference type="GO" id="GO:0005925">
    <property type="term" value="C:focal adhesion"/>
    <property type="evidence" value="ECO:0007669"/>
    <property type="project" value="TreeGrafter"/>
</dbReference>
<dbReference type="PANTHER" id="PTHR19981">
    <property type="entry name" value="TALIN"/>
    <property type="match status" value="1"/>
</dbReference>
<dbReference type="GO" id="GO:0005886">
    <property type="term" value="C:plasma membrane"/>
    <property type="evidence" value="ECO:0007669"/>
    <property type="project" value="TreeGrafter"/>
</dbReference>
<name>A0A4W5LF55_9TELE</name>
<dbReference type="AlphaFoldDB" id="A0A4W5LF55"/>
<comment type="subcellular location">
    <subcellularLocation>
        <location evidence="1">Cytoplasm</location>
    </subcellularLocation>
</comment>
<feature type="signal peptide" evidence="3">
    <location>
        <begin position="1"/>
        <end position="15"/>
    </location>
</feature>
<dbReference type="GO" id="GO:0030036">
    <property type="term" value="P:actin cytoskeleton organization"/>
    <property type="evidence" value="ECO:0007669"/>
    <property type="project" value="TreeGrafter"/>
</dbReference>
<dbReference type="FunFam" id="1.20.1420.10:FF:000005">
    <property type="entry name" value="Talin 2"/>
    <property type="match status" value="1"/>
</dbReference>
<keyword evidence="3" id="KW-0732">Signal</keyword>
<reference evidence="5" key="2">
    <citation type="submission" date="2025-08" db="UniProtKB">
        <authorList>
            <consortium name="Ensembl"/>
        </authorList>
    </citation>
    <scope>IDENTIFICATION</scope>
</reference>
<dbReference type="GO" id="GO:0005178">
    <property type="term" value="F:integrin binding"/>
    <property type="evidence" value="ECO:0007669"/>
    <property type="project" value="TreeGrafter"/>
</dbReference>
<dbReference type="InterPro" id="IPR054060">
    <property type="entry name" value="TLN1-like_RS"/>
</dbReference>
<dbReference type="InterPro" id="IPR036723">
    <property type="entry name" value="Alpha-catenin/vinculin-like_sf"/>
</dbReference>
<dbReference type="STRING" id="62062.ENSHHUP00000024457"/>
<evidence type="ECO:0000256" key="3">
    <source>
        <dbReference type="SAM" id="SignalP"/>
    </source>
</evidence>
<feature type="domain" description="Talin 1-like rod-segment" evidence="4">
    <location>
        <begin position="24"/>
        <end position="157"/>
    </location>
</feature>
<evidence type="ECO:0000313" key="6">
    <source>
        <dbReference type="Proteomes" id="UP000314982"/>
    </source>
</evidence>
<dbReference type="CDD" id="cd12150">
    <property type="entry name" value="talin-RS"/>
    <property type="match status" value="1"/>
</dbReference>
<proteinExistence type="predicted"/>
<keyword evidence="6" id="KW-1185">Reference proteome</keyword>
<dbReference type="Pfam" id="PF21865">
    <property type="entry name" value="TLN1-like_RS"/>
    <property type="match status" value="1"/>
</dbReference>
<dbReference type="Proteomes" id="UP000314982">
    <property type="component" value="Unassembled WGS sequence"/>
</dbReference>
<evidence type="ECO:0000313" key="5">
    <source>
        <dbReference type="Ensembl" id="ENSHHUP00000024457.1"/>
    </source>
</evidence>
<dbReference type="GO" id="GO:0005737">
    <property type="term" value="C:cytoplasm"/>
    <property type="evidence" value="ECO:0007669"/>
    <property type="project" value="UniProtKB-SubCell"/>
</dbReference>
<dbReference type="Gene3D" id="1.20.1420.10">
    <property type="entry name" value="Talin, central domain"/>
    <property type="match status" value="1"/>
</dbReference>